<accession>A0ABZ0UWG7</accession>
<evidence type="ECO:0000313" key="2">
    <source>
        <dbReference type="EMBL" id="WPY01437.1"/>
    </source>
</evidence>
<protein>
    <submittedName>
        <fullName evidence="2">Uncharacterized protein</fullName>
    </submittedName>
</protein>
<name>A0ABZ0UWG7_9RICK</name>
<dbReference type="Proteomes" id="UP001326613">
    <property type="component" value="Chromosome"/>
</dbReference>
<organism evidence="2 3">
    <name type="scientific">Candidatus Trichorickettsia mobilis</name>
    <dbReference type="NCBI Taxonomy" id="1346319"/>
    <lineage>
        <taxon>Bacteria</taxon>
        <taxon>Pseudomonadati</taxon>
        <taxon>Pseudomonadota</taxon>
        <taxon>Alphaproteobacteria</taxon>
        <taxon>Rickettsiales</taxon>
        <taxon>Rickettsiaceae</taxon>
        <taxon>Rickettsieae</taxon>
        <taxon>Candidatus Trichorickettsia</taxon>
    </lineage>
</organism>
<feature type="region of interest" description="Disordered" evidence="1">
    <location>
        <begin position="1"/>
        <end position="23"/>
    </location>
</feature>
<dbReference type="RefSeq" id="WP_323738210.1">
    <property type="nucleotide sequence ID" value="NZ_CP112932.1"/>
</dbReference>
<reference evidence="2 3" key="1">
    <citation type="submission" date="2022-10" db="EMBL/GenBank/DDBJ databases">
        <title>Host association and intracellularity evolved multiple times independently in the Rickettsiales.</title>
        <authorList>
            <person name="Castelli M."/>
            <person name="Nardi T."/>
            <person name="Gammuto L."/>
            <person name="Bellinzona G."/>
            <person name="Sabaneyeva E."/>
            <person name="Potekhin A."/>
            <person name="Serra V."/>
            <person name="Petroni G."/>
            <person name="Sassera D."/>
        </authorList>
    </citation>
    <scope>NUCLEOTIDE SEQUENCE [LARGE SCALE GENOMIC DNA]</scope>
    <source>
        <strain evidence="2 3">Kr 154-4</strain>
    </source>
</reference>
<evidence type="ECO:0000313" key="3">
    <source>
        <dbReference type="Proteomes" id="UP001326613"/>
    </source>
</evidence>
<sequence>MKKVHQSNNKTENTEGLSNNNGTVSGTVLSSYTYQIKSLAQIQEQLSKFYNYETVILGQASEKSDADLANAKLGEEI</sequence>
<evidence type="ECO:0000256" key="1">
    <source>
        <dbReference type="SAM" id="MobiDB-lite"/>
    </source>
</evidence>
<gene>
    <name evidence="2" type="ORF">Trichorick_01350</name>
</gene>
<dbReference type="EMBL" id="CP112932">
    <property type="protein sequence ID" value="WPY01437.1"/>
    <property type="molecule type" value="Genomic_DNA"/>
</dbReference>
<keyword evidence="3" id="KW-1185">Reference proteome</keyword>
<proteinExistence type="predicted"/>